<dbReference type="STRING" id="7998.ENSIPUP00000036490"/>
<feature type="compositionally biased region" description="Basic and acidic residues" evidence="1">
    <location>
        <begin position="374"/>
        <end position="385"/>
    </location>
</feature>
<keyword evidence="2" id="KW-0472">Membrane</keyword>
<feature type="compositionally biased region" description="Polar residues" evidence="1">
    <location>
        <begin position="167"/>
        <end position="181"/>
    </location>
</feature>
<dbReference type="KEGG" id="ipu:108263205"/>
<dbReference type="CTD" id="555492"/>
<feature type="transmembrane region" description="Helical" evidence="2">
    <location>
        <begin position="87"/>
        <end position="105"/>
    </location>
</feature>
<accession>A0A2D0QLJ7</accession>
<dbReference type="PANTHER" id="PTHR16209">
    <property type="entry name" value="VESICULAR, OVEREXPRESSED IN CANCER, PROSURVIVAL PROTEIN 1"/>
    <property type="match status" value="1"/>
</dbReference>
<keyword evidence="3" id="KW-1185">Reference proteome</keyword>
<reference evidence="4" key="2">
    <citation type="submission" date="2025-08" db="UniProtKB">
        <authorList>
            <consortium name="RefSeq"/>
        </authorList>
    </citation>
    <scope>IDENTIFICATION</scope>
    <source>
        <tissue evidence="4">Blood</tissue>
    </source>
</reference>
<dbReference type="Pfam" id="PF11669">
    <property type="entry name" value="WBP-1"/>
    <property type="match status" value="1"/>
</dbReference>
<dbReference type="RefSeq" id="XP_017319267.1">
    <property type="nucleotide sequence ID" value="XM_017463778.3"/>
</dbReference>
<evidence type="ECO:0000256" key="2">
    <source>
        <dbReference type="SAM" id="Phobius"/>
    </source>
</evidence>
<dbReference type="AlphaFoldDB" id="A0A2D0QLJ7"/>
<name>A0A2D0QLJ7_ICTPU</name>
<evidence type="ECO:0000313" key="3">
    <source>
        <dbReference type="Proteomes" id="UP000221080"/>
    </source>
</evidence>
<evidence type="ECO:0000256" key="1">
    <source>
        <dbReference type="SAM" id="MobiDB-lite"/>
    </source>
</evidence>
<keyword evidence="2" id="KW-0812">Transmembrane</keyword>
<keyword evidence="2" id="KW-1133">Transmembrane helix</keyword>
<dbReference type="OrthoDB" id="10070083at2759"/>
<dbReference type="InterPro" id="IPR021684">
    <property type="entry name" value="WBP1-like"/>
</dbReference>
<feature type="region of interest" description="Disordered" evidence="1">
    <location>
        <begin position="155"/>
        <end position="226"/>
    </location>
</feature>
<dbReference type="OMA" id="AYQEAHN"/>
<feature type="region of interest" description="Disordered" evidence="1">
    <location>
        <begin position="323"/>
        <end position="385"/>
    </location>
</feature>
<dbReference type="Proteomes" id="UP000221080">
    <property type="component" value="Chromosome 3"/>
</dbReference>
<reference evidence="3" key="1">
    <citation type="journal article" date="2016" name="Nat. Commun.">
        <title>The channel catfish genome sequence provides insights into the evolution of scale formation in teleosts.</title>
        <authorList>
            <person name="Liu Z."/>
            <person name="Liu S."/>
            <person name="Yao J."/>
            <person name="Bao L."/>
            <person name="Zhang J."/>
            <person name="Li Y."/>
            <person name="Jiang C."/>
            <person name="Sun L."/>
            <person name="Wang R."/>
            <person name="Zhang Y."/>
            <person name="Zhou T."/>
            <person name="Zeng Q."/>
            <person name="Fu Q."/>
            <person name="Gao S."/>
            <person name="Li N."/>
            <person name="Koren S."/>
            <person name="Jiang Y."/>
            <person name="Zimin A."/>
            <person name="Xu P."/>
            <person name="Phillippy A.M."/>
            <person name="Geng X."/>
            <person name="Song L."/>
            <person name="Sun F."/>
            <person name="Li C."/>
            <person name="Wang X."/>
            <person name="Chen A."/>
            <person name="Jin Y."/>
            <person name="Yuan Z."/>
            <person name="Yang Y."/>
            <person name="Tan S."/>
            <person name="Peatman E."/>
            <person name="Lu J."/>
            <person name="Qin Z."/>
            <person name="Dunham R."/>
            <person name="Li Z."/>
            <person name="Sonstegard T."/>
            <person name="Feng J."/>
            <person name="Danzmann R.G."/>
            <person name="Schroeder S."/>
            <person name="Scheffler B."/>
            <person name="Duke M.V."/>
            <person name="Ballard L."/>
            <person name="Kucuktas H."/>
            <person name="Kaltenboeck L."/>
            <person name="Liu H."/>
            <person name="Armbruster J."/>
            <person name="Xie Y."/>
            <person name="Kirby M.L."/>
            <person name="Tian Y."/>
            <person name="Flanagan M.E."/>
            <person name="Mu W."/>
            <person name="Waldbieser G.C."/>
        </authorList>
    </citation>
    <scope>NUCLEOTIDE SEQUENCE [LARGE SCALE GENOMIC DNA]</scope>
    <source>
        <strain evidence="3">SDA103</strain>
    </source>
</reference>
<gene>
    <name evidence="4" type="primary">wbp1la</name>
</gene>
<protein>
    <submittedName>
        <fullName evidence="4">WW domain binding protein 1-like a isoform X1</fullName>
    </submittedName>
</protein>
<dbReference type="InterPro" id="IPR051994">
    <property type="entry name" value="WW_domain-binding"/>
</dbReference>
<feature type="compositionally biased region" description="Polar residues" evidence="1">
    <location>
        <begin position="189"/>
        <end position="205"/>
    </location>
</feature>
<dbReference type="GeneID" id="108263205"/>
<organism evidence="3 4">
    <name type="scientific">Ictalurus punctatus</name>
    <name type="common">Channel catfish</name>
    <name type="synonym">Silurus punctatus</name>
    <dbReference type="NCBI Taxonomy" id="7998"/>
    <lineage>
        <taxon>Eukaryota</taxon>
        <taxon>Metazoa</taxon>
        <taxon>Chordata</taxon>
        <taxon>Craniata</taxon>
        <taxon>Vertebrata</taxon>
        <taxon>Euteleostomi</taxon>
        <taxon>Actinopterygii</taxon>
        <taxon>Neopterygii</taxon>
        <taxon>Teleostei</taxon>
        <taxon>Ostariophysi</taxon>
        <taxon>Siluriformes</taxon>
        <taxon>Ictaluridae</taxon>
        <taxon>Ictalurus</taxon>
    </lineage>
</organism>
<sequence length="385" mass="43062">MSYRSADVPSTTRKCGIWESEITALKMGLFMMNAVVGAVSSGTTEGGGGGLTENKLLCIGVNNQTYICDSGHCCGESQCCSYYHELWWFWLVWTVIIILSCCCVCHHRRTKHRLQQQQRQHEINLIAYREVHNYTSLPFYFRFLPSYLLPAYEEVENRPPTPPPPYSASQPGQSTDSVSPEQNDELCPSLQTGPTASASESNSTVHCIDETNRPPAHRPAGDAHKPYLNFEEDSQQQQVASATLPEIIKNGKESSNSRDQGLDFCPESKEKTLGRHRRFTGDSGIEVCVCSRGPDEGEDEEGDEMKELEGLLDSEELQKQDFCDSCNPHNDGLQGPCDEEQGFTCPERSPEHREPPLQRLPISLQLHTINEQEAPQHDNSADPQI</sequence>
<proteinExistence type="predicted"/>
<dbReference type="PANTHER" id="PTHR16209:SF4">
    <property type="entry name" value="WW DOMAIN BINDING PROTEIN 1-LIKE"/>
    <property type="match status" value="1"/>
</dbReference>
<evidence type="ECO:0000313" key="4">
    <source>
        <dbReference type="RefSeq" id="XP_017319267.1"/>
    </source>
</evidence>